<keyword evidence="3" id="KW-1185">Reference proteome</keyword>
<sequence length="392" mass="44842">MIISISAQKNWKIYQLDLKSAFIHGELTEEVYVDQPRGYKVKGTEHQVYKLHKALYGLKQAPRAWYSRIESHFAQEGFMRRNNEQTLFTKRGVEGRIAIVSLYVDDLIYTGDDDEIIRQFKNSMVNEFDMTDLGCMNYFLGIEVIQGSKGIFICQKRYAEELLARFGMSDSNSVSNPIVPGTRVDKDAGRNLVDETQYKQIVGSLMYLTSTRPDIMYVTSLISKFMSNPTELHMHLAKRILRYLKGTIDFGILYKEGSAAGKFIAYTDSDYAGDHEDTKKAEFVAATACTCQAIWMSRILKELSNMKEECLRINCDNSSTIKLSKNPVMHGRCKHIDIRYHFLRDLTKEETIELIHCGSTDQIADVMTKPLKTDQFQKLRAIMGICSVSEVI</sequence>
<dbReference type="InterPro" id="IPR043502">
    <property type="entry name" value="DNA/RNA_pol_sf"/>
</dbReference>
<organism evidence="2 3">
    <name type="scientific">Lithospermum erythrorhizon</name>
    <name type="common">Purple gromwell</name>
    <name type="synonym">Lithospermum officinale var. erythrorhizon</name>
    <dbReference type="NCBI Taxonomy" id="34254"/>
    <lineage>
        <taxon>Eukaryota</taxon>
        <taxon>Viridiplantae</taxon>
        <taxon>Streptophyta</taxon>
        <taxon>Embryophyta</taxon>
        <taxon>Tracheophyta</taxon>
        <taxon>Spermatophyta</taxon>
        <taxon>Magnoliopsida</taxon>
        <taxon>eudicotyledons</taxon>
        <taxon>Gunneridae</taxon>
        <taxon>Pentapetalae</taxon>
        <taxon>asterids</taxon>
        <taxon>lamiids</taxon>
        <taxon>Boraginales</taxon>
        <taxon>Boraginaceae</taxon>
        <taxon>Boraginoideae</taxon>
        <taxon>Lithospermeae</taxon>
        <taxon>Lithospermum</taxon>
    </lineage>
</organism>
<evidence type="ECO:0000259" key="1">
    <source>
        <dbReference type="Pfam" id="PF07727"/>
    </source>
</evidence>
<feature type="domain" description="Reverse transcriptase Ty1/copia-type" evidence="1">
    <location>
        <begin position="2"/>
        <end position="179"/>
    </location>
</feature>
<dbReference type="CDD" id="cd09272">
    <property type="entry name" value="RNase_HI_RT_Ty1"/>
    <property type="match status" value="1"/>
</dbReference>
<keyword evidence="2" id="KW-0675">Receptor</keyword>
<keyword evidence="2" id="KW-0472">Membrane</keyword>
<protein>
    <submittedName>
        <fullName evidence="2">Transmembrane signal receptor</fullName>
    </submittedName>
</protein>
<accession>A0AAV3PIC6</accession>
<evidence type="ECO:0000313" key="2">
    <source>
        <dbReference type="EMBL" id="GAA0151404.1"/>
    </source>
</evidence>
<dbReference type="EMBL" id="BAABME010001779">
    <property type="protein sequence ID" value="GAA0151404.1"/>
    <property type="molecule type" value="Genomic_DNA"/>
</dbReference>
<reference evidence="2 3" key="1">
    <citation type="submission" date="2024-01" db="EMBL/GenBank/DDBJ databases">
        <title>The complete chloroplast genome sequence of Lithospermum erythrorhizon: insights into the phylogenetic relationship among Boraginaceae species and the maternal lineages of purple gromwells.</title>
        <authorList>
            <person name="Okada T."/>
            <person name="Watanabe K."/>
        </authorList>
    </citation>
    <scope>NUCLEOTIDE SEQUENCE [LARGE SCALE GENOMIC DNA]</scope>
</reference>
<dbReference type="Pfam" id="PF07727">
    <property type="entry name" value="RVT_2"/>
    <property type="match status" value="1"/>
</dbReference>
<dbReference type="PANTHER" id="PTHR11439:SF517">
    <property type="entry name" value="CYSTEINE-RICH RLK (RECEPTOR-LIKE PROTEIN KINASE) 8"/>
    <property type="match status" value="1"/>
</dbReference>
<proteinExistence type="predicted"/>
<dbReference type="SUPFAM" id="SSF56672">
    <property type="entry name" value="DNA/RNA polymerases"/>
    <property type="match status" value="1"/>
</dbReference>
<name>A0AAV3PIC6_LITER</name>
<comment type="caution">
    <text evidence="2">The sequence shown here is derived from an EMBL/GenBank/DDBJ whole genome shotgun (WGS) entry which is preliminary data.</text>
</comment>
<dbReference type="Proteomes" id="UP001454036">
    <property type="component" value="Unassembled WGS sequence"/>
</dbReference>
<keyword evidence="2" id="KW-0812">Transmembrane</keyword>
<dbReference type="PANTHER" id="PTHR11439">
    <property type="entry name" value="GAG-POL-RELATED RETROTRANSPOSON"/>
    <property type="match status" value="1"/>
</dbReference>
<gene>
    <name evidence="2" type="ORF">LIER_10131</name>
</gene>
<dbReference type="AlphaFoldDB" id="A0AAV3PIC6"/>
<evidence type="ECO:0000313" key="3">
    <source>
        <dbReference type="Proteomes" id="UP001454036"/>
    </source>
</evidence>
<dbReference type="InterPro" id="IPR013103">
    <property type="entry name" value="RVT_2"/>
</dbReference>